<dbReference type="InterPro" id="IPR029052">
    <property type="entry name" value="Metallo-depent_PP-like"/>
</dbReference>
<dbReference type="AlphaFoldDB" id="A0A348HIJ6"/>
<keyword evidence="3" id="KW-1185">Reference proteome</keyword>
<reference evidence="2 3" key="1">
    <citation type="submission" date="2018-09" db="EMBL/GenBank/DDBJ databases">
        <title>Zymobacter palmae IAM14233 (=T109) whole genome analysis.</title>
        <authorList>
            <person name="Yanase H."/>
        </authorList>
    </citation>
    <scope>NUCLEOTIDE SEQUENCE [LARGE SCALE GENOMIC DNA]</scope>
    <source>
        <strain evidence="2 3">IAM14233</strain>
    </source>
</reference>
<dbReference type="SUPFAM" id="SSF56300">
    <property type="entry name" value="Metallo-dependent phosphatases"/>
    <property type="match status" value="1"/>
</dbReference>
<gene>
    <name evidence="2" type="ORF">ZBT109_2723</name>
</gene>
<dbReference type="Proteomes" id="UP000267342">
    <property type="component" value="Chromosome"/>
</dbReference>
<sequence>MPVFAIADTHLGDEELVATERKQFANVDVHDNTILSNILATCGKRDSLYIIGDVVEIKSRLPMLKKICDSVGRVYIVLGNHDSMPNSHSSRPSAQELLNCGVRELFGMTSYHHCTLTHAPLHVNICNMENGWRNIHGHLHGKIEFGEQFLNVSCPAVNYVPLNIDEWLEEQE</sequence>
<evidence type="ECO:0000313" key="2">
    <source>
        <dbReference type="EMBL" id="BBG31448.1"/>
    </source>
</evidence>
<dbReference type="RefSeq" id="WP_027704339.1">
    <property type="nucleotide sequence ID" value="NZ_AP018933.1"/>
</dbReference>
<dbReference type="InterPro" id="IPR004843">
    <property type="entry name" value="Calcineurin-like_PHP"/>
</dbReference>
<dbReference type="OrthoDB" id="5380073at2"/>
<dbReference type="Pfam" id="PF00149">
    <property type="entry name" value="Metallophos"/>
    <property type="match status" value="1"/>
</dbReference>
<dbReference type="GO" id="GO:0016787">
    <property type="term" value="F:hydrolase activity"/>
    <property type="evidence" value="ECO:0007669"/>
    <property type="project" value="InterPro"/>
</dbReference>
<dbReference type="KEGG" id="zpl:ZBT109_2723"/>
<name>A0A348HIJ6_9GAMM</name>
<proteinExistence type="predicted"/>
<dbReference type="EMBL" id="AP018933">
    <property type="protein sequence ID" value="BBG31448.1"/>
    <property type="molecule type" value="Genomic_DNA"/>
</dbReference>
<dbReference type="Gene3D" id="3.60.21.10">
    <property type="match status" value="1"/>
</dbReference>
<evidence type="ECO:0000313" key="3">
    <source>
        <dbReference type="Proteomes" id="UP000267342"/>
    </source>
</evidence>
<evidence type="ECO:0000259" key="1">
    <source>
        <dbReference type="Pfam" id="PF00149"/>
    </source>
</evidence>
<feature type="domain" description="Calcineurin-like phosphoesterase" evidence="1">
    <location>
        <begin position="1"/>
        <end position="170"/>
    </location>
</feature>
<accession>A0A348HIJ6</accession>
<protein>
    <submittedName>
        <fullName evidence="2">Putative serine/threonine protein phosphatase</fullName>
    </submittedName>
</protein>
<organism evidence="2 3">
    <name type="scientific">Zymobacter palmae</name>
    <dbReference type="NCBI Taxonomy" id="33074"/>
    <lineage>
        <taxon>Bacteria</taxon>
        <taxon>Pseudomonadati</taxon>
        <taxon>Pseudomonadota</taxon>
        <taxon>Gammaproteobacteria</taxon>
        <taxon>Oceanospirillales</taxon>
        <taxon>Halomonadaceae</taxon>
        <taxon>Zymobacter group</taxon>
        <taxon>Zymobacter</taxon>
    </lineage>
</organism>